<proteinExistence type="predicted"/>
<dbReference type="AlphaFoldDB" id="A0A9N8ZXM6"/>
<keyword evidence="2" id="KW-1185">Reference proteome</keyword>
<accession>A0A9N8ZXM6</accession>
<comment type="caution">
    <text evidence="1">The sequence shown here is derived from an EMBL/GenBank/DDBJ whole genome shotgun (WGS) entry which is preliminary data.</text>
</comment>
<sequence length="56" mass="6286">MCFSLFDKIGPIWTPLRRAGHHPSEVAHAGQVLHPNGVLTFQCISLTNHFNHSHNN</sequence>
<name>A0A9N8ZXM6_9GLOM</name>
<evidence type="ECO:0000313" key="2">
    <source>
        <dbReference type="Proteomes" id="UP000789739"/>
    </source>
</evidence>
<protein>
    <submittedName>
        <fullName evidence="1">7808_t:CDS:1</fullName>
    </submittedName>
</protein>
<gene>
    <name evidence="1" type="ORF">PBRASI_LOCUS3108</name>
</gene>
<organism evidence="1 2">
    <name type="scientific">Paraglomus brasilianum</name>
    <dbReference type="NCBI Taxonomy" id="144538"/>
    <lineage>
        <taxon>Eukaryota</taxon>
        <taxon>Fungi</taxon>
        <taxon>Fungi incertae sedis</taxon>
        <taxon>Mucoromycota</taxon>
        <taxon>Glomeromycotina</taxon>
        <taxon>Glomeromycetes</taxon>
        <taxon>Paraglomerales</taxon>
        <taxon>Paraglomeraceae</taxon>
        <taxon>Paraglomus</taxon>
    </lineage>
</organism>
<reference evidence="1" key="1">
    <citation type="submission" date="2021-06" db="EMBL/GenBank/DDBJ databases">
        <authorList>
            <person name="Kallberg Y."/>
            <person name="Tangrot J."/>
            <person name="Rosling A."/>
        </authorList>
    </citation>
    <scope>NUCLEOTIDE SEQUENCE</scope>
    <source>
        <strain evidence="1">BR232B</strain>
    </source>
</reference>
<dbReference type="EMBL" id="CAJVPI010000268">
    <property type="protein sequence ID" value="CAG8510938.1"/>
    <property type="molecule type" value="Genomic_DNA"/>
</dbReference>
<dbReference type="Proteomes" id="UP000789739">
    <property type="component" value="Unassembled WGS sequence"/>
</dbReference>
<evidence type="ECO:0000313" key="1">
    <source>
        <dbReference type="EMBL" id="CAG8510938.1"/>
    </source>
</evidence>